<dbReference type="Gene3D" id="1.10.10.10">
    <property type="entry name" value="Winged helix-like DNA-binding domain superfamily/Winged helix DNA-binding domain"/>
    <property type="match status" value="1"/>
</dbReference>
<evidence type="ECO:0000259" key="7">
    <source>
        <dbReference type="PROSITE" id="PS51755"/>
    </source>
</evidence>
<dbReference type="InterPro" id="IPR016032">
    <property type="entry name" value="Sig_transdc_resp-reg_C-effctor"/>
</dbReference>
<dbReference type="Proteomes" id="UP000035366">
    <property type="component" value="Chromosome"/>
</dbReference>
<dbReference type="InterPro" id="IPR005158">
    <property type="entry name" value="BTAD"/>
</dbReference>
<evidence type="ECO:0000256" key="3">
    <source>
        <dbReference type="ARBA" id="ARBA00023015"/>
    </source>
</evidence>
<gene>
    <name evidence="8" type="ORF">ABB07_24025</name>
</gene>
<dbReference type="PANTHER" id="PTHR35807:SF1">
    <property type="entry name" value="TRANSCRIPTIONAL REGULATOR REDD"/>
    <property type="match status" value="1"/>
</dbReference>
<dbReference type="InterPro" id="IPR011990">
    <property type="entry name" value="TPR-like_helical_dom_sf"/>
</dbReference>
<keyword evidence="2" id="KW-0902">Two-component regulatory system</keyword>
<dbReference type="EMBL" id="CP011497">
    <property type="protein sequence ID" value="AKJ12989.1"/>
    <property type="molecule type" value="Genomic_DNA"/>
</dbReference>
<dbReference type="PROSITE" id="PS51755">
    <property type="entry name" value="OMPR_PHOB"/>
    <property type="match status" value="1"/>
</dbReference>
<dbReference type="SUPFAM" id="SSF46894">
    <property type="entry name" value="C-terminal effector domain of the bipartite response regulators"/>
    <property type="match status" value="1"/>
</dbReference>
<feature type="DNA-binding region" description="OmpR/PhoB-type" evidence="6">
    <location>
        <begin position="1"/>
        <end position="96"/>
    </location>
</feature>
<organism evidence="8 9">
    <name type="scientific">Streptomyces incarnatus</name>
    <dbReference type="NCBI Taxonomy" id="665007"/>
    <lineage>
        <taxon>Bacteria</taxon>
        <taxon>Bacillati</taxon>
        <taxon>Actinomycetota</taxon>
        <taxon>Actinomycetes</taxon>
        <taxon>Kitasatosporales</taxon>
        <taxon>Streptomycetaceae</taxon>
        <taxon>Streptomyces</taxon>
    </lineage>
</organism>
<dbReference type="InterPro" id="IPR051677">
    <property type="entry name" value="AfsR-DnrI-RedD_regulator"/>
</dbReference>
<dbReference type="SMART" id="SM01043">
    <property type="entry name" value="BTAD"/>
    <property type="match status" value="1"/>
</dbReference>
<reference evidence="8 9" key="1">
    <citation type="journal article" date="2015" name="ISME J.">
        <title>Draft Genome Sequence of Streptomyces incarnatus NRRL8089, which Produces the Nucleoside Antibiotic Sinefungin.</title>
        <authorList>
            <person name="Oshima K."/>
            <person name="Hattori M."/>
            <person name="Shimizu H."/>
            <person name="Fukuda K."/>
            <person name="Nemoto M."/>
            <person name="Inagaki K."/>
            <person name="Tamura T."/>
        </authorList>
    </citation>
    <scope>NUCLEOTIDE SEQUENCE [LARGE SCALE GENOMIC DNA]</scope>
    <source>
        <strain evidence="8 9">NRRL 8089</strain>
    </source>
</reference>
<protein>
    <recommendedName>
        <fullName evidence="7">OmpR/PhoB-type domain-containing protein</fullName>
    </recommendedName>
</protein>
<dbReference type="PANTHER" id="PTHR35807">
    <property type="entry name" value="TRANSCRIPTIONAL REGULATOR REDD-RELATED"/>
    <property type="match status" value="1"/>
</dbReference>
<name>A0ABN4GMJ3_9ACTN</name>
<evidence type="ECO:0000256" key="5">
    <source>
        <dbReference type="ARBA" id="ARBA00023163"/>
    </source>
</evidence>
<dbReference type="SMART" id="SM00862">
    <property type="entry name" value="Trans_reg_C"/>
    <property type="match status" value="1"/>
</dbReference>
<proteinExistence type="inferred from homology"/>
<dbReference type="Pfam" id="PF00486">
    <property type="entry name" value="Trans_reg_C"/>
    <property type="match status" value="1"/>
</dbReference>
<evidence type="ECO:0000256" key="4">
    <source>
        <dbReference type="ARBA" id="ARBA00023125"/>
    </source>
</evidence>
<keyword evidence="4 6" id="KW-0238">DNA-binding</keyword>
<dbReference type="SUPFAM" id="SSF48452">
    <property type="entry name" value="TPR-like"/>
    <property type="match status" value="1"/>
</dbReference>
<keyword evidence="9" id="KW-1185">Reference proteome</keyword>
<sequence length="263" mass="29009">MNFHILGPLEISAADGSTSPGPGALKQRALLALLCLNAERVVSAQQLTDLLWLDNPPRTAATALQVYVSRLRKHLSALGAEPSVLATRAPGYLLDLGQRHELDLHHFESTVARAHQLNALGRLAEASELLASAVALWRGPALADVRGLSMLDDLGRQLDEKRNSARELWVETELRLGRNAWVISETYGLVADQPLWENLYLYLMVALYRSGRTADALGVYKTLRNKLVEGLGMEPSLRLRQVQRAILSRASWLEDRAALPLVS</sequence>
<dbReference type="CDD" id="cd15831">
    <property type="entry name" value="BTAD"/>
    <property type="match status" value="1"/>
</dbReference>
<evidence type="ECO:0000313" key="8">
    <source>
        <dbReference type="EMBL" id="AKJ12989.1"/>
    </source>
</evidence>
<accession>A0ABN4GMJ3</accession>
<dbReference type="Gene3D" id="1.25.40.10">
    <property type="entry name" value="Tetratricopeptide repeat domain"/>
    <property type="match status" value="1"/>
</dbReference>
<evidence type="ECO:0000256" key="2">
    <source>
        <dbReference type="ARBA" id="ARBA00023012"/>
    </source>
</evidence>
<dbReference type="RefSeq" id="WP_208900701.1">
    <property type="nucleotide sequence ID" value="NZ_CP011497.1"/>
</dbReference>
<feature type="domain" description="OmpR/PhoB-type" evidence="7">
    <location>
        <begin position="1"/>
        <end position="96"/>
    </location>
</feature>
<keyword evidence="3" id="KW-0805">Transcription regulation</keyword>
<dbReference type="InterPro" id="IPR036388">
    <property type="entry name" value="WH-like_DNA-bd_sf"/>
</dbReference>
<comment type="similarity">
    <text evidence="1">Belongs to the AfsR/DnrI/RedD regulatory family.</text>
</comment>
<evidence type="ECO:0000256" key="6">
    <source>
        <dbReference type="PROSITE-ProRule" id="PRU01091"/>
    </source>
</evidence>
<evidence type="ECO:0000256" key="1">
    <source>
        <dbReference type="ARBA" id="ARBA00005820"/>
    </source>
</evidence>
<dbReference type="Pfam" id="PF03704">
    <property type="entry name" value="BTAD"/>
    <property type="match status" value="1"/>
</dbReference>
<dbReference type="InterPro" id="IPR001867">
    <property type="entry name" value="OmpR/PhoB-type_DNA-bd"/>
</dbReference>
<evidence type="ECO:0000313" key="9">
    <source>
        <dbReference type="Proteomes" id="UP000035366"/>
    </source>
</evidence>
<keyword evidence="5" id="KW-0804">Transcription</keyword>